<feature type="transmembrane region" description="Helical" evidence="1">
    <location>
        <begin position="165"/>
        <end position="191"/>
    </location>
</feature>
<dbReference type="InterPro" id="IPR008756">
    <property type="entry name" value="Peptidase_M56"/>
</dbReference>
<feature type="transmembrane region" description="Helical" evidence="1">
    <location>
        <begin position="257"/>
        <end position="279"/>
    </location>
</feature>
<dbReference type="PANTHER" id="PTHR34978:SF3">
    <property type="entry name" value="SLR0241 PROTEIN"/>
    <property type="match status" value="1"/>
</dbReference>
<evidence type="ECO:0000313" key="3">
    <source>
        <dbReference type="EMBL" id="GAE87181.1"/>
    </source>
</evidence>
<dbReference type="CDD" id="cd07341">
    <property type="entry name" value="M56_BlaR1_MecR1_like"/>
    <property type="match status" value="1"/>
</dbReference>
<reference evidence="3" key="1">
    <citation type="journal article" date="2014" name="Genome Announc.">
        <title>Draft Genome Sequence of Clostridium straminisolvens Strain JCM 21531T, Isolated from a Cellulose-Degrading Bacterial Community.</title>
        <authorList>
            <person name="Yuki M."/>
            <person name="Oshima K."/>
            <person name="Suda W."/>
            <person name="Sakamoto M."/>
            <person name="Kitamura K."/>
            <person name="Iida T."/>
            <person name="Hattori M."/>
            <person name="Ohkuma M."/>
        </authorList>
    </citation>
    <scope>NUCLEOTIDE SEQUENCE [LARGE SCALE GENOMIC DNA]</scope>
    <source>
        <strain evidence="3">JCM 21531</strain>
    </source>
</reference>
<keyword evidence="4" id="KW-1185">Reference proteome</keyword>
<dbReference type="Proteomes" id="UP000019109">
    <property type="component" value="Unassembled WGS sequence"/>
</dbReference>
<dbReference type="InterPro" id="IPR052173">
    <property type="entry name" value="Beta-lactam_resp_regulator"/>
</dbReference>
<keyword evidence="1" id="KW-0472">Membrane</keyword>
<accession>W4V1T0</accession>
<name>W4V1T0_9FIRM</name>
<evidence type="ECO:0000259" key="2">
    <source>
        <dbReference type="Pfam" id="PF05569"/>
    </source>
</evidence>
<dbReference type="RefSeq" id="WP_094184716.1">
    <property type="nucleotide sequence ID" value="NZ_BAVR01000004.1"/>
</dbReference>
<protein>
    <recommendedName>
        <fullName evidence="2">Peptidase M56 domain-containing protein</fullName>
    </recommendedName>
</protein>
<feature type="domain" description="Peptidase M56" evidence="2">
    <location>
        <begin position="4"/>
        <end position="248"/>
    </location>
</feature>
<dbReference type="PANTHER" id="PTHR34978">
    <property type="entry name" value="POSSIBLE SENSOR-TRANSDUCER PROTEIN BLAR"/>
    <property type="match status" value="1"/>
</dbReference>
<comment type="caution">
    <text evidence="3">The sequence shown here is derived from an EMBL/GenBank/DDBJ whole genome shotgun (WGS) entry which is preliminary data.</text>
</comment>
<dbReference type="STRING" id="1294263.JCM21531_530"/>
<evidence type="ECO:0000256" key="1">
    <source>
        <dbReference type="SAM" id="Phobius"/>
    </source>
</evidence>
<dbReference type="Pfam" id="PF05569">
    <property type="entry name" value="Peptidase_M56"/>
    <property type="match status" value="1"/>
</dbReference>
<keyword evidence="1" id="KW-0812">Transmembrane</keyword>
<dbReference type="AlphaFoldDB" id="W4V1T0"/>
<feature type="transmembrane region" description="Helical" evidence="1">
    <location>
        <begin position="78"/>
        <end position="100"/>
    </location>
</feature>
<gene>
    <name evidence="3" type="ORF">JCM21531_530</name>
</gene>
<dbReference type="OrthoDB" id="9804799at2"/>
<evidence type="ECO:0000313" key="4">
    <source>
        <dbReference type="Proteomes" id="UP000019109"/>
    </source>
</evidence>
<dbReference type="EMBL" id="BAVR01000004">
    <property type="protein sequence ID" value="GAE87181.1"/>
    <property type="molecule type" value="Genomic_DNA"/>
</dbReference>
<sequence>MPLLFRLVCPFSFESALSLFNLINLNAKPKSGVSPYVPQNMGQIPVPYVQAGVGGADSAVNASVSVAASAASINPMDIWITVFSLVWISGVIALLVYSIFSYAKTKRKLETATLVEGNVFETDAIGTAFVCGFIRPRIYVPTDIRGADLSYILEHERTHIRRKDYLIKLIAFLALILHWFNPLMWLCFALMNRDMEMSCDESVLRRLGEGAKGGYSNSLLSMSVKGKEGLAVAPLAFGESNVKTRIKNVLNFKKPKFWVVIVAVAAVLTASIVFATNASKEGKISAKDRKKLTEVVSEYYKKSDPANNGSLIIYNIKDCDSGYLVLTEKYSGEGENFSLLFLIDFDFNIVAKASGNMPISPCFSANLVEHQGKSIVYGNFDKKKWEWESDTV</sequence>
<proteinExistence type="predicted"/>
<organism evidence="3 4">
    <name type="scientific">Acetivibrio straminisolvens JCM 21531</name>
    <dbReference type="NCBI Taxonomy" id="1294263"/>
    <lineage>
        <taxon>Bacteria</taxon>
        <taxon>Bacillati</taxon>
        <taxon>Bacillota</taxon>
        <taxon>Clostridia</taxon>
        <taxon>Eubacteriales</taxon>
        <taxon>Oscillospiraceae</taxon>
        <taxon>Acetivibrio</taxon>
    </lineage>
</organism>
<keyword evidence="1" id="KW-1133">Transmembrane helix</keyword>